<keyword evidence="1" id="KW-0472">Membrane</keyword>
<reference evidence="2 3" key="1">
    <citation type="submission" date="2016-10" db="EMBL/GenBank/DDBJ databases">
        <authorList>
            <person name="de Groot N.N."/>
        </authorList>
    </citation>
    <scope>NUCLEOTIDE SEQUENCE [LARGE SCALE GENOMIC DNA]</scope>
    <source>
        <strain evidence="2 3">DSM 19012</strain>
    </source>
</reference>
<gene>
    <name evidence="2" type="ORF">SAMN05444380_10653</name>
</gene>
<feature type="transmembrane region" description="Helical" evidence="1">
    <location>
        <begin position="33"/>
        <end position="50"/>
    </location>
</feature>
<dbReference type="Pfam" id="PF03956">
    <property type="entry name" value="Lys_export"/>
    <property type="match status" value="1"/>
</dbReference>
<organism evidence="2 3">
    <name type="scientific">Thermophagus xiamenensis</name>
    <dbReference type="NCBI Taxonomy" id="385682"/>
    <lineage>
        <taxon>Bacteria</taxon>
        <taxon>Pseudomonadati</taxon>
        <taxon>Bacteroidota</taxon>
        <taxon>Bacteroidia</taxon>
        <taxon>Marinilabiliales</taxon>
        <taxon>Marinilabiliaceae</taxon>
        <taxon>Thermophagus</taxon>
    </lineage>
</organism>
<accession>A0A1I1XKB6</accession>
<keyword evidence="1" id="KW-1133">Transmembrane helix</keyword>
<keyword evidence="1" id="KW-0812">Transmembrane</keyword>
<name>A0A1I1XKB6_9BACT</name>
<evidence type="ECO:0000313" key="2">
    <source>
        <dbReference type="EMBL" id="SFE07068.1"/>
    </source>
</evidence>
<protein>
    <recommendedName>
        <fullName evidence="4">Lysine exporter LysO</fullName>
    </recommendedName>
</protein>
<dbReference type="Proteomes" id="UP000181976">
    <property type="component" value="Unassembled WGS sequence"/>
</dbReference>
<dbReference type="GO" id="GO:0015661">
    <property type="term" value="F:L-lysine efflux transmembrane transporter activity"/>
    <property type="evidence" value="ECO:0007669"/>
    <property type="project" value="InterPro"/>
</dbReference>
<dbReference type="InParanoid" id="A0A1I1XKB6"/>
<feature type="transmembrane region" description="Helical" evidence="1">
    <location>
        <begin position="62"/>
        <end position="85"/>
    </location>
</feature>
<dbReference type="InterPro" id="IPR005642">
    <property type="entry name" value="LysO"/>
</dbReference>
<evidence type="ECO:0008006" key="4">
    <source>
        <dbReference type="Google" id="ProtNLM"/>
    </source>
</evidence>
<dbReference type="eggNOG" id="ENOG503186J">
    <property type="taxonomic scope" value="Bacteria"/>
</dbReference>
<proteinExistence type="predicted"/>
<dbReference type="RefSeq" id="WP_010528493.1">
    <property type="nucleotide sequence ID" value="NZ_AFSL01000086.1"/>
</dbReference>
<sequence>MISLLVVILFFIGLLFGYLFRNNKKNRRIIDFGVNWAIYLLLFFLGISVGSKKEILESFSKIGLEAFVIALGTILGSVIMAFILYKWMFKKNE</sequence>
<evidence type="ECO:0000313" key="3">
    <source>
        <dbReference type="Proteomes" id="UP000181976"/>
    </source>
</evidence>
<evidence type="ECO:0000256" key="1">
    <source>
        <dbReference type="SAM" id="Phobius"/>
    </source>
</evidence>
<dbReference type="EMBL" id="FONA01000006">
    <property type="protein sequence ID" value="SFE07068.1"/>
    <property type="molecule type" value="Genomic_DNA"/>
</dbReference>
<keyword evidence="3" id="KW-1185">Reference proteome</keyword>
<dbReference type="AlphaFoldDB" id="A0A1I1XKB6"/>
<dbReference type="OrthoDB" id="711065at2"/>